<dbReference type="InterPro" id="IPR038277">
    <property type="entry name" value="UreF_sf"/>
</dbReference>
<sequence>MVAPSLLLLADARFPTGGHAHSAGTEQAVAIGDVRDVESLDRYLRARLATTGRTDAAFTAFTCRMGSDPNRHLIDAEGRRPVGWGLTPSDLAATDREYSARMPSPYLRDASRRLGRQLVRVASRTWPSAALAEVAATPGGPHQPIALGAAAASAGARPVDAAVLALHHLAGAVATAGVRLLGLDPIEVAAVQAEATETAAATALVDEPWLVDDPAHLPASGGLLTEILGEHHGSLDARLFVA</sequence>
<dbReference type="OrthoDB" id="3382047at2"/>
<evidence type="ECO:0000256" key="1">
    <source>
        <dbReference type="ARBA" id="ARBA00022988"/>
    </source>
</evidence>
<reference evidence="3 4" key="1">
    <citation type="submission" date="2019-03" db="EMBL/GenBank/DDBJ databases">
        <title>Sequencing the genomes of 1000 actinobacteria strains.</title>
        <authorList>
            <person name="Klenk H.-P."/>
        </authorList>
    </citation>
    <scope>NUCLEOTIDE SEQUENCE [LARGE SCALE GENOMIC DNA]</scope>
    <source>
        <strain evidence="3 4">DSM 18936</strain>
    </source>
</reference>
<protein>
    <submittedName>
        <fullName evidence="3">Urease accessory protein</fullName>
    </submittedName>
</protein>
<dbReference type="PANTHER" id="PTHR33620">
    <property type="entry name" value="UREASE ACCESSORY PROTEIN F"/>
    <property type="match status" value="1"/>
</dbReference>
<dbReference type="Proteomes" id="UP000294558">
    <property type="component" value="Unassembled WGS sequence"/>
</dbReference>
<dbReference type="Gene3D" id="1.10.4190.10">
    <property type="entry name" value="Urease accessory protein UreF"/>
    <property type="match status" value="1"/>
</dbReference>
<evidence type="ECO:0000313" key="3">
    <source>
        <dbReference type="EMBL" id="TDT17385.1"/>
    </source>
</evidence>
<proteinExistence type="predicted"/>
<comment type="caution">
    <text evidence="3">The sequence shown here is derived from an EMBL/GenBank/DDBJ whole genome shotgun (WGS) entry which is preliminary data.</text>
</comment>
<dbReference type="Pfam" id="PF01730">
    <property type="entry name" value="UreF"/>
    <property type="match status" value="1"/>
</dbReference>
<dbReference type="PANTHER" id="PTHR33620:SF1">
    <property type="entry name" value="UREASE ACCESSORY PROTEIN F"/>
    <property type="match status" value="1"/>
</dbReference>
<evidence type="ECO:0000256" key="2">
    <source>
        <dbReference type="ARBA" id="ARBA00023186"/>
    </source>
</evidence>
<accession>A0A4R7I1R4</accession>
<gene>
    <name evidence="3" type="ORF">BDK89_2993</name>
</gene>
<keyword evidence="2" id="KW-0143">Chaperone</keyword>
<dbReference type="InterPro" id="IPR002639">
    <property type="entry name" value="UreF"/>
</dbReference>
<organism evidence="3 4">
    <name type="scientific">Ilumatobacter fluminis</name>
    <dbReference type="NCBI Taxonomy" id="467091"/>
    <lineage>
        <taxon>Bacteria</taxon>
        <taxon>Bacillati</taxon>
        <taxon>Actinomycetota</taxon>
        <taxon>Acidimicrobiia</taxon>
        <taxon>Acidimicrobiales</taxon>
        <taxon>Ilumatobacteraceae</taxon>
        <taxon>Ilumatobacter</taxon>
    </lineage>
</organism>
<dbReference type="AlphaFoldDB" id="A0A4R7I1R4"/>
<keyword evidence="4" id="KW-1185">Reference proteome</keyword>
<keyword evidence="1" id="KW-0996">Nickel insertion</keyword>
<evidence type="ECO:0000313" key="4">
    <source>
        <dbReference type="Proteomes" id="UP000294558"/>
    </source>
</evidence>
<dbReference type="GO" id="GO:0016151">
    <property type="term" value="F:nickel cation binding"/>
    <property type="evidence" value="ECO:0007669"/>
    <property type="project" value="InterPro"/>
</dbReference>
<name>A0A4R7I1R4_9ACTN</name>
<dbReference type="EMBL" id="SOAU01000001">
    <property type="protein sequence ID" value="TDT17385.1"/>
    <property type="molecule type" value="Genomic_DNA"/>
</dbReference>
<dbReference type="RefSeq" id="WP_133869677.1">
    <property type="nucleotide sequence ID" value="NZ_SOAU01000001.1"/>
</dbReference>
<dbReference type="PIRSF" id="PIRSF009467">
    <property type="entry name" value="Ureas_acces_UreF"/>
    <property type="match status" value="1"/>
</dbReference>